<comment type="similarity">
    <text evidence="2">Belongs to the histone deacetylase family. HD type 2 subfamily.</text>
</comment>
<dbReference type="Gene3D" id="3.40.800.20">
    <property type="entry name" value="Histone deacetylase domain"/>
    <property type="match status" value="2"/>
</dbReference>
<feature type="domain" description="Histone deacetylase" evidence="11">
    <location>
        <begin position="333"/>
        <end position="485"/>
    </location>
</feature>
<evidence type="ECO:0000256" key="2">
    <source>
        <dbReference type="ARBA" id="ARBA00007738"/>
    </source>
</evidence>
<protein>
    <recommendedName>
        <fullName evidence="3">histone deacetylase</fullName>
        <ecNumber evidence="3">3.5.1.98</ecNumber>
    </recommendedName>
</protein>
<evidence type="ECO:0000256" key="7">
    <source>
        <dbReference type="ARBA" id="ARBA00023015"/>
    </source>
</evidence>
<evidence type="ECO:0000256" key="6">
    <source>
        <dbReference type="ARBA" id="ARBA00022853"/>
    </source>
</evidence>
<keyword evidence="9" id="KW-0539">Nucleus</keyword>
<feature type="compositionally biased region" description="Polar residues" evidence="10">
    <location>
        <begin position="145"/>
        <end position="157"/>
    </location>
</feature>
<evidence type="ECO:0000259" key="11">
    <source>
        <dbReference type="Pfam" id="PF00850"/>
    </source>
</evidence>
<reference evidence="12 13" key="1">
    <citation type="submission" date="2017-01" db="EMBL/GenBank/DDBJ databases">
        <authorList>
            <person name="Mah S.A."/>
            <person name="Swanson W.J."/>
            <person name="Moy G.W."/>
            <person name="Vacquier V.D."/>
        </authorList>
    </citation>
    <scope>NUCLEOTIDE SEQUENCE [LARGE SCALE GENOMIC DNA]</scope>
    <source>
        <strain evidence="12 13">GSMNP</strain>
    </source>
</reference>
<comment type="subcellular location">
    <subcellularLocation>
        <location evidence="1">Nucleus</location>
    </subcellularLocation>
</comment>
<dbReference type="OrthoDB" id="424012at2759"/>
<evidence type="ECO:0000256" key="10">
    <source>
        <dbReference type="SAM" id="MobiDB-lite"/>
    </source>
</evidence>
<feature type="compositionally biased region" description="Low complexity" evidence="10">
    <location>
        <begin position="73"/>
        <end position="93"/>
    </location>
</feature>
<sequence>MISPKVGYVYDVRLKLHKELTDDPTLDSIDLNGKSLSQKKLEDIHSSYSNKPYLKDSYQANKGSYSSHKDSYSNKNSYRGSSSSKYSSYKDYPVSSKKTYDSSGWYHNDNTPSLNYQGNTDPSSSWNSDPKQKDKYSDKPYYQDYNPSSSRSKFDSTSNYKNESSQYSSSKSYKNKYRSKYNANDSSFNNDTSNSSNWQASSKHINNYSPHISSANINTTSLIQHDDPNKLFAIYSILEASGCLAKMTRIAPKMASLDQLRLFHTENHCEFVSSTRLMEASKLRETEEKYDSLFLNRESAFTAKLAAGSVIELCINIANGSIDSGIAITRPPDIHHGNGIQEAFNEDENILYISLHRHESGNFYPFSDEGSEIKIGKFDGAGRNVNIAWQTCGMGDGDYLYAFEKVVIPMAREFNPEFIIVAAGFDAGMGDPVGLCNVTPHCFSILTHLLLTLANSGEGGKLAMVLEGVYDLEVAANSALACVKSMLWMHFSEGIMPKQKPMLPNALATESDRDNSSHAQKNEVPFESANFDPSMFQLLKLTKTANYLPNLNSFEPSKGGYNSVMNVLRNHKQYWKFLQDF</sequence>
<feature type="compositionally biased region" description="Low complexity" evidence="10">
    <location>
        <begin position="158"/>
        <end position="172"/>
    </location>
</feature>
<feature type="compositionally biased region" description="Polar residues" evidence="10">
    <location>
        <begin position="111"/>
        <end position="129"/>
    </location>
</feature>
<feature type="region of interest" description="Disordered" evidence="10">
    <location>
        <begin position="111"/>
        <end position="175"/>
    </location>
</feature>
<evidence type="ECO:0000256" key="1">
    <source>
        <dbReference type="ARBA" id="ARBA00004123"/>
    </source>
</evidence>
<dbReference type="Proteomes" id="UP000187283">
    <property type="component" value="Unassembled WGS sequence"/>
</dbReference>
<accession>A0A1R1XRM5</accession>
<feature type="domain" description="Histone deacetylase" evidence="11">
    <location>
        <begin position="227"/>
        <end position="332"/>
    </location>
</feature>
<dbReference type="Pfam" id="PF00850">
    <property type="entry name" value="Hist_deacetyl"/>
    <property type="match status" value="2"/>
</dbReference>
<evidence type="ECO:0000256" key="4">
    <source>
        <dbReference type="ARBA" id="ARBA00022491"/>
    </source>
</evidence>
<feature type="region of interest" description="Disordered" evidence="10">
    <location>
        <begin position="48"/>
        <end position="93"/>
    </location>
</feature>
<evidence type="ECO:0000313" key="12">
    <source>
        <dbReference type="EMBL" id="OMJ17317.1"/>
    </source>
</evidence>
<keyword evidence="7" id="KW-0805">Transcription regulation</keyword>
<keyword evidence="5" id="KW-0378">Hydrolase</keyword>
<keyword evidence="4" id="KW-0678">Repressor</keyword>
<dbReference type="SUPFAM" id="SSF52768">
    <property type="entry name" value="Arginase/deacetylase"/>
    <property type="match status" value="1"/>
</dbReference>
<comment type="caution">
    <text evidence="12">The sequence shown here is derived from an EMBL/GenBank/DDBJ whole genome shotgun (WGS) entry which is preliminary data.</text>
</comment>
<evidence type="ECO:0000313" key="13">
    <source>
        <dbReference type="Proteomes" id="UP000187283"/>
    </source>
</evidence>
<evidence type="ECO:0000256" key="3">
    <source>
        <dbReference type="ARBA" id="ARBA00012111"/>
    </source>
</evidence>
<dbReference type="EC" id="3.5.1.98" evidence="3"/>
<keyword evidence="13" id="KW-1185">Reference proteome</keyword>
<dbReference type="STRING" id="133412.A0A1R1XRM5"/>
<dbReference type="InterPro" id="IPR037138">
    <property type="entry name" value="His_deacetylse_dom_sf"/>
</dbReference>
<dbReference type="InterPro" id="IPR023696">
    <property type="entry name" value="Ureohydrolase_dom_sf"/>
</dbReference>
<dbReference type="GO" id="GO:0000118">
    <property type="term" value="C:histone deacetylase complex"/>
    <property type="evidence" value="ECO:0007669"/>
    <property type="project" value="TreeGrafter"/>
</dbReference>
<dbReference type="GO" id="GO:0040029">
    <property type="term" value="P:epigenetic regulation of gene expression"/>
    <property type="evidence" value="ECO:0007669"/>
    <property type="project" value="TreeGrafter"/>
</dbReference>
<evidence type="ECO:0000256" key="5">
    <source>
        <dbReference type="ARBA" id="ARBA00022801"/>
    </source>
</evidence>
<evidence type="ECO:0000256" key="8">
    <source>
        <dbReference type="ARBA" id="ARBA00023163"/>
    </source>
</evidence>
<organism evidence="12 13">
    <name type="scientific">Smittium culicis</name>
    <dbReference type="NCBI Taxonomy" id="133412"/>
    <lineage>
        <taxon>Eukaryota</taxon>
        <taxon>Fungi</taxon>
        <taxon>Fungi incertae sedis</taxon>
        <taxon>Zoopagomycota</taxon>
        <taxon>Kickxellomycotina</taxon>
        <taxon>Harpellomycetes</taxon>
        <taxon>Harpellales</taxon>
        <taxon>Legeriomycetaceae</taxon>
        <taxon>Smittium</taxon>
    </lineage>
</organism>
<dbReference type="PANTHER" id="PTHR10625">
    <property type="entry name" value="HISTONE DEACETYLASE HDAC1-RELATED"/>
    <property type="match status" value="1"/>
</dbReference>
<keyword evidence="6" id="KW-0156">Chromatin regulator</keyword>
<dbReference type="GO" id="GO:0141221">
    <property type="term" value="F:histone deacetylase activity, hydrolytic mechanism"/>
    <property type="evidence" value="ECO:0007669"/>
    <property type="project" value="UniProtKB-EC"/>
</dbReference>
<dbReference type="PANTHER" id="PTHR10625:SF5">
    <property type="entry name" value="HISTONE DEACETYLASE"/>
    <property type="match status" value="1"/>
</dbReference>
<dbReference type="EMBL" id="LSSN01002082">
    <property type="protein sequence ID" value="OMJ17317.1"/>
    <property type="molecule type" value="Genomic_DNA"/>
</dbReference>
<evidence type="ECO:0000256" key="9">
    <source>
        <dbReference type="ARBA" id="ARBA00023242"/>
    </source>
</evidence>
<name>A0A1R1XRM5_9FUNG</name>
<dbReference type="AlphaFoldDB" id="A0A1R1XRM5"/>
<proteinExistence type="inferred from homology"/>
<dbReference type="InterPro" id="IPR023801">
    <property type="entry name" value="His_deacetylse_dom"/>
</dbReference>
<keyword evidence="8" id="KW-0804">Transcription</keyword>
<gene>
    <name evidence="12" type="ORF">AYI70_g6051</name>
</gene>